<evidence type="ECO:0000313" key="1">
    <source>
        <dbReference type="EMBL" id="NED95788.1"/>
    </source>
</evidence>
<proteinExistence type="predicted"/>
<dbReference type="AlphaFoldDB" id="A0A6N9YLR6"/>
<organism evidence="1 2">
    <name type="scientific">Phytoactinopolyspora alkaliphila</name>
    <dbReference type="NCBI Taxonomy" id="1783498"/>
    <lineage>
        <taxon>Bacteria</taxon>
        <taxon>Bacillati</taxon>
        <taxon>Actinomycetota</taxon>
        <taxon>Actinomycetes</taxon>
        <taxon>Jiangellales</taxon>
        <taxon>Jiangellaceae</taxon>
        <taxon>Phytoactinopolyspora</taxon>
    </lineage>
</organism>
<reference evidence="1 2" key="1">
    <citation type="submission" date="2020-02" db="EMBL/GenBank/DDBJ databases">
        <authorList>
            <person name="Li X.-J."/>
            <person name="Feng X.-M."/>
        </authorList>
    </citation>
    <scope>NUCLEOTIDE SEQUENCE [LARGE SCALE GENOMIC DNA]</scope>
    <source>
        <strain evidence="1 2">CGMCC 4.7225</strain>
    </source>
</reference>
<protein>
    <submittedName>
        <fullName evidence="1">Uncharacterized protein</fullName>
    </submittedName>
</protein>
<sequence>MLGDQVTKPQRDDRGGHLIVSTMWTENDQVTKQGISRRLRHLIIPDPAGHPAGYAI</sequence>
<dbReference type="EMBL" id="JAAGOB010000005">
    <property type="protein sequence ID" value="NED95788.1"/>
    <property type="molecule type" value="Genomic_DNA"/>
</dbReference>
<accession>A0A6N9YLR6</accession>
<keyword evidence="2" id="KW-1185">Reference proteome</keyword>
<dbReference type="RefSeq" id="WP_163818568.1">
    <property type="nucleotide sequence ID" value="NZ_JAAGOB010000005.1"/>
</dbReference>
<gene>
    <name evidence="1" type="ORF">G1H11_10730</name>
</gene>
<name>A0A6N9YLR6_9ACTN</name>
<dbReference type="Proteomes" id="UP000469185">
    <property type="component" value="Unassembled WGS sequence"/>
</dbReference>
<evidence type="ECO:0000313" key="2">
    <source>
        <dbReference type="Proteomes" id="UP000469185"/>
    </source>
</evidence>
<comment type="caution">
    <text evidence="1">The sequence shown here is derived from an EMBL/GenBank/DDBJ whole genome shotgun (WGS) entry which is preliminary data.</text>
</comment>